<feature type="transmembrane region" description="Helical" evidence="9">
    <location>
        <begin position="31"/>
        <end position="49"/>
    </location>
</feature>
<feature type="transmembrane region" description="Helical" evidence="9">
    <location>
        <begin position="61"/>
        <end position="81"/>
    </location>
</feature>
<feature type="transmembrane region" description="Helical" evidence="9">
    <location>
        <begin position="371"/>
        <end position="393"/>
    </location>
</feature>
<dbReference type="InterPro" id="IPR000515">
    <property type="entry name" value="MetI-like"/>
</dbReference>
<keyword evidence="12" id="KW-1185">Reference proteome</keyword>
<dbReference type="InterPro" id="IPR010065">
    <property type="entry name" value="AA_ABC_transptr_permease_3TM"/>
</dbReference>
<protein>
    <recommendedName>
        <fullName evidence="10">ABC transmembrane type-1 domain-containing protein</fullName>
    </recommendedName>
</protein>
<dbReference type="PANTHER" id="PTHR30614:SF37">
    <property type="entry name" value="AMINO-ACID ABC TRANSPORTER PERMEASE PROTEIN YHDX-RELATED"/>
    <property type="match status" value="1"/>
</dbReference>
<dbReference type="InterPro" id="IPR043429">
    <property type="entry name" value="ArtM/GltK/GlnP/TcyL/YhdX-like"/>
</dbReference>
<organism evidence="11 12">
    <name type="scientific">Sinobacterium norvegicum</name>
    <dbReference type="NCBI Taxonomy" id="1641715"/>
    <lineage>
        <taxon>Bacteria</taxon>
        <taxon>Pseudomonadati</taxon>
        <taxon>Pseudomonadota</taxon>
        <taxon>Gammaproteobacteria</taxon>
        <taxon>Cellvibrionales</taxon>
        <taxon>Spongiibacteraceae</taxon>
        <taxon>Sinobacterium</taxon>
    </lineage>
</organism>
<evidence type="ECO:0000256" key="6">
    <source>
        <dbReference type="ARBA" id="ARBA00022970"/>
    </source>
</evidence>
<keyword evidence="4" id="KW-1003">Cell membrane</keyword>
<evidence type="ECO:0000313" key="11">
    <source>
        <dbReference type="EMBL" id="CAH0991770.1"/>
    </source>
</evidence>
<feature type="transmembrane region" description="Helical" evidence="9">
    <location>
        <begin position="223"/>
        <end position="244"/>
    </location>
</feature>
<evidence type="ECO:0000259" key="10">
    <source>
        <dbReference type="PROSITE" id="PS50928"/>
    </source>
</evidence>
<comment type="caution">
    <text evidence="11">The sequence shown here is derived from an EMBL/GenBank/DDBJ whole genome shotgun (WGS) entry which is preliminary data.</text>
</comment>
<evidence type="ECO:0000256" key="7">
    <source>
        <dbReference type="ARBA" id="ARBA00022989"/>
    </source>
</evidence>
<evidence type="ECO:0000256" key="9">
    <source>
        <dbReference type="RuleBase" id="RU363032"/>
    </source>
</evidence>
<dbReference type="PANTHER" id="PTHR30614">
    <property type="entry name" value="MEMBRANE COMPONENT OF AMINO ACID ABC TRANSPORTER"/>
    <property type="match status" value="1"/>
</dbReference>
<evidence type="ECO:0000256" key="2">
    <source>
        <dbReference type="ARBA" id="ARBA00010072"/>
    </source>
</evidence>
<feature type="transmembrane region" description="Helical" evidence="9">
    <location>
        <begin position="264"/>
        <end position="286"/>
    </location>
</feature>
<evidence type="ECO:0000256" key="5">
    <source>
        <dbReference type="ARBA" id="ARBA00022692"/>
    </source>
</evidence>
<dbReference type="Proteomes" id="UP000838100">
    <property type="component" value="Unassembled WGS sequence"/>
</dbReference>
<dbReference type="RefSeq" id="WP_237444470.1">
    <property type="nucleotide sequence ID" value="NZ_CAKLPX010000002.1"/>
</dbReference>
<evidence type="ECO:0000256" key="8">
    <source>
        <dbReference type="ARBA" id="ARBA00023136"/>
    </source>
</evidence>
<dbReference type="PROSITE" id="PS50928">
    <property type="entry name" value="ABC_TM1"/>
    <property type="match status" value="1"/>
</dbReference>
<dbReference type="EMBL" id="CAKLPX010000002">
    <property type="protein sequence ID" value="CAH0991770.1"/>
    <property type="molecule type" value="Genomic_DNA"/>
</dbReference>
<feature type="transmembrane region" description="Helical" evidence="9">
    <location>
        <begin position="139"/>
        <end position="160"/>
    </location>
</feature>
<keyword evidence="6" id="KW-0029">Amino-acid transport</keyword>
<evidence type="ECO:0000256" key="1">
    <source>
        <dbReference type="ARBA" id="ARBA00004429"/>
    </source>
</evidence>
<accession>A0ABN8EKS8</accession>
<keyword evidence="8 9" id="KW-0472">Membrane</keyword>
<sequence length="402" mass="44156">MSNKDLFSAPDHEPVKPLNRRWFYDPSVRSFIYQVLAILAVAAFFIHITSNALENLDARGITTGFGFLDDPAGFGIIQSLIPYDESYSYGTTFFVGLFNTLLVSFIGVILATLLGFSIGVSRLSDNWLVAKIAATYIEIFRNIPLLLQILFWYFAVLRALPRPKQSFEFFQSIFVNVRGIYLPKPVFESGFSLVAIAFIVAVTAAAILAIYNHRRQVATGQTIPVFSISVGLILILPLLAYFAAGGPVSWDLPALKGFNFQGGIAIIPEFMALLLALTMYTAAFIAEIVRSGIESIDTGQKEAAAAIGLSQKLVLKLVVIPQALRVIIPPLTSQYLNLIKNSSLATAIGYPDLVSVFSGTTLNQTGQAIEIILMTMSVYLTVSLLVSLFMNWFNNRIALVER</sequence>
<keyword evidence="3 9" id="KW-0813">Transport</keyword>
<gene>
    <name evidence="11" type="ORF">SIN8267_01884</name>
</gene>
<evidence type="ECO:0000313" key="12">
    <source>
        <dbReference type="Proteomes" id="UP000838100"/>
    </source>
</evidence>
<name>A0ABN8EKS8_9GAMM</name>
<comment type="subcellular location">
    <subcellularLocation>
        <location evidence="1">Cell inner membrane</location>
        <topology evidence="1">Multi-pass membrane protein</topology>
    </subcellularLocation>
    <subcellularLocation>
        <location evidence="9">Cell membrane</location>
        <topology evidence="9">Multi-pass membrane protein</topology>
    </subcellularLocation>
</comment>
<keyword evidence="7 9" id="KW-1133">Transmembrane helix</keyword>
<dbReference type="CDD" id="cd06261">
    <property type="entry name" value="TM_PBP2"/>
    <property type="match status" value="1"/>
</dbReference>
<feature type="domain" description="ABC transmembrane type-1" evidence="10">
    <location>
        <begin position="97"/>
        <end position="390"/>
    </location>
</feature>
<dbReference type="Gene3D" id="1.10.3720.10">
    <property type="entry name" value="MetI-like"/>
    <property type="match status" value="2"/>
</dbReference>
<comment type="similarity">
    <text evidence="2">Belongs to the binding-protein-dependent transport system permease family. HisMQ subfamily.</text>
</comment>
<dbReference type="Pfam" id="PF00528">
    <property type="entry name" value="BPD_transp_1"/>
    <property type="match status" value="1"/>
</dbReference>
<dbReference type="SUPFAM" id="SSF161098">
    <property type="entry name" value="MetI-like"/>
    <property type="match status" value="2"/>
</dbReference>
<reference evidence="11" key="1">
    <citation type="submission" date="2021-12" db="EMBL/GenBank/DDBJ databases">
        <authorList>
            <person name="Rodrigo-Torres L."/>
            <person name="Arahal R. D."/>
            <person name="Lucena T."/>
        </authorList>
    </citation>
    <scope>NUCLEOTIDE SEQUENCE</scope>
    <source>
        <strain evidence="11">CECT 8267</strain>
    </source>
</reference>
<dbReference type="InterPro" id="IPR035906">
    <property type="entry name" value="MetI-like_sf"/>
</dbReference>
<evidence type="ECO:0000256" key="4">
    <source>
        <dbReference type="ARBA" id="ARBA00022475"/>
    </source>
</evidence>
<feature type="transmembrane region" description="Helical" evidence="9">
    <location>
        <begin position="93"/>
        <end position="118"/>
    </location>
</feature>
<proteinExistence type="inferred from homology"/>
<keyword evidence="5 9" id="KW-0812">Transmembrane</keyword>
<evidence type="ECO:0000256" key="3">
    <source>
        <dbReference type="ARBA" id="ARBA00022448"/>
    </source>
</evidence>
<dbReference type="NCBIfam" id="TIGR01726">
    <property type="entry name" value="HEQRo_perm_3TM"/>
    <property type="match status" value="1"/>
</dbReference>
<feature type="transmembrane region" description="Helical" evidence="9">
    <location>
        <begin position="191"/>
        <end position="211"/>
    </location>
</feature>